<dbReference type="Proteomes" id="UP000790096">
    <property type="component" value="Unassembled WGS sequence"/>
</dbReference>
<organism evidence="1 2">
    <name type="scientific">Rosenbergiella gaditana</name>
    <dbReference type="NCBI Taxonomy" id="2726987"/>
    <lineage>
        <taxon>Bacteria</taxon>
        <taxon>Pseudomonadati</taxon>
        <taxon>Pseudomonadota</taxon>
        <taxon>Gammaproteobacteria</taxon>
        <taxon>Enterobacterales</taxon>
        <taxon>Erwiniaceae</taxon>
        <taxon>Rosenbergiella</taxon>
    </lineage>
</organism>
<sequence length="290" mass="33870">MQKLSGVHNGYARCPTSPKILSRIVHKEKQEIPKVIWIYWNSKNSSNLINSAVCRIRELNPDHTVNLLNDSNLHQYLGSFNFHNSLSHAHRADLIRLMLLCKFGGIWVDATTLCYSSFAWVHEIQTADLVGFYRDCSTVDYDYPVVESWFLASPKNNRFLQRWLDIFSEINSIGSEPFSKKLRERDDYKENCQHITHPDYLMINICHQIASREVDYNYLYKKAEDGAFYFQRVNNWSPHHSALYMMINEKPDILPEIIKLTHGDRELLPIINKLHLLNPKSIIGEFLAKS</sequence>
<dbReference type="PANTHER" id="PTHR32385:SF15">
    <property type="entry name" value="INOSITOL PHOSPHOCERAMIDE MANNOSYLTRANSFERASE 1"/>
    <property type="match status" value="1"/>
</dbReference>
<dbReference type="SUPFAM" id="SSF53448">
    <property type="entry name" value="Nucleotide-diphospho-sugar transferases"/>
    <property type="match status" value="1"/>
</dbReference>
<reference evidence="1 2" key="1">
    <citation type="submission" date="2020-04" db="EMBL/GenBank/DDBJ databases">
        <title>Genome sequencing of Rosenbergiella species.</title>
        <authorList>
            <person name="Alvarez-Perez S."/>
            <person name="Lievens B."/>
        </authorList>
    </citation>
    <scope>NUCLEOTIDE SEQUENCE [LARGE SCALE GENOMIC DNA]</scope>
    <source>
        <strain evidence="1 2">S61</strain>
    </source>
</reference>
<dbReference type="EMBL" id="JABBFR010000017">
    <property type="protein sequence ID" value="MBT0725168.1"/>
    <property type="molecule type" value="Genomic_DNA"/>
</dbReference>
<gene>
    <name evidence="1" type="ORF">HH682_12220</name>
</gene>
<evidence type="ECO:0000313" key="1">
    <source>
        <dbReference type="EMBL" id="MBT0725168.1"/>
    </source>
</evidence>
<dbReference type="InterPro" id="IPR051706">
    <property type="entry name" value="Glycosyltransferase_domain"/>
</dbReference>
<dbReference type="InterPro" id="IPR008441">
    <property type="entry name" value="AfumC-like_glycosyl_Trfase"/>
</dbReference>
<evidence type="ECO:0000313" key="2">
    <source>
        <dbReference type="Proteomes" id="UP000790096"/>
    </source>
</evidence>
<dbReference type="RefSeq" id="WP_214237821.1">
    <property type="nucleotide sequence ID" value="NZ_JABBFR010000017.1"/>
</dbReference>
<evidence type="ECO:0008006" key="3">
    <source>
        <dbReference type="Google" id="ProtNLM"/>
    </source>
</evidence>
<dbReference type="PANTHER" id="PTHR32385">
    <property type="entry name" value="MANNOSYL PHOSPHORYLINOSITOL CERAMIDE SYNTHASE"/>
    <property type="match status" value="1"/>
</dbReference>
<dbReference type="InterPro" id="IPR029044">
    <property type="entry name" value="Nucleotide-diphossugar_trans"/>
</dbReference>
<keyword evidence="2" id="KW-1185">Reference proteome</keyword>
<protein>
    <recommendedName>
        <fullName evidence="3">Capsular polysaccharide synthesis protein</fullName>
    </recommendedName>
</protein>
<dbReference type="Pfam" id="PF05704">
    <property type="entry name" value="Caps_synth"/>
    <property type="match status" value="1"/>
</dbReference>
<accession>A0ABS5SYH9</accession>
<comment type="caution">
    <text evidence="1">The sequence shown here is derived from an EMBL/GenBank/DDBJ whole genome shotgun (WGS) entry which is preliminary data.</text>
</comment>
<proteinExistence type="predicted"/>
<dbReference type="Gene3D" id="3.90.550.20">
    <property type="match status" value="1"/>
</dbReference>
<name>A0ABS5SYH9_9GAMM</name>